<sequence>MYQLTPYLCFSGRCEEALEFYQRCFSGVVLTKQYFRDAPQSVEGADPNWIMHAEFEAFGMKLMLSDGMVVSDVSGNTIALSLVLDDLDLQERLFDKLSCDGAVMVPLADTFWGARFGKVQDKFGIRWMLHCDLVK</sequence>
<protein>
    <submittedName>
        <fullName evidence="2">3-demethylubiquinone-9 3-methyltransferase</fullName>
    </submittedName>
</protein>
<organism evidence="2 3">
    <name type="scientific">Vibrio renipiscarius</name>
    <dbReference type="NCBI Taxonomy" id="1461322"/>
    <lineage>
        <taxon>Bacteria</taxon>
        <taxon>Pseudomonadati</taxon>
        <taxon>Pseudomonadota</taxon>
        <taxon>Gammaproteobacteria</taxon>
        <taxon>Vibrionales</taxon>
        <taxon>Vibrionaceae</taxon>
        <taxon>Vibrio</taxon>
    </lineage>
</organism>
<dbReference type="InterPro" id="IPR029068">
    <property type="entry name" value="Glyas_Bleomycin-R_OHBP_Dase"/>
</dbReference>
<evidence type="ECO:0000259" key="1">
    <source>
        <dbReference type="Pfam" id="PF06983"/>
    </source>
</evidence>
<dbReference type="PANTHER" id="PTHR33990">
    <property type="entry name" value="PROTEIN YJDN-RELATED"/>
    <property type="match status" value="1"/>
</dbReference>
<dbReference type="GO" id="GO:0032259">
    <property type="term" value="P:methylation"/>
    <property type="evidence" value="ECO:0007669"/>
    <property type="project" value="UniProtKB-KW"/>
</dbReference>
<dbReference type="RefSeq" id="WP_040985933.1">
    <property type="nucleotide sequence ID" value="NZ_JTKH01000001.1"/>
</dbReference>
<gene>
    <name evidence="2" type="ORF">OJ16_00010</name>
</gene>
<keyword evidence="2" id="KW-0808">Transferase</keyword>
<evidence type="ECO:0000313" key="3">
    <source>
        <dbReference type="Proteomes" id="UP000031672"/>
    </source>
</evidence>
<name>A0A0C2P710_9VIBR</name>
<keyword evidence="3" id="KW-1185">Reference proteome</keyword>
<dbReference type="EMBL" id="JTKH01000001">
    <property type="protein sequence ID" value="KII82163.1"/>
    <property type="molecule type" value="Genomic_DNA"/>
</dbReference>
<keyword evidence="2" id="KW-0489">Methyltransferase</keyword>
<dbReference type="PANTHER" id="PTHR33990:SF1">
    <property type="entry name" value="PROTEIN YJDN"/>
    <property type="match status" value="1"/>
</dbReference>
<feature type="domain" description="PhnB-like" evidence="1">
    <location>
        <begin position="4"/>
        <end position="128"/>
    </location>
</feature>
<dbReference type="OrthoDB" id="9795306at2"/>
<dbReference type="Proteomes" id="UP000031672">
    <property type="component" value="Unassembled WGS sequence"/>
</dbReference>
<keyword evidence="2" id="KW-0830">Ubiquinone</keyword>
<dbReference type="AlphaFoldDB" id="A0A0C2P710"/>
<dbReference type="Pfam" id="PF06983">
    <property type="entry name" value="3-dmu-9_3-mt"/>
    <property type="match status" value="1"/>
</dbReference>
<evidence type="ECO:0000313" key="2">
    <source>
        <dbReference type="EMBL" id="KII82163.1"/>
    </source>
</evidence>
<comment type="caution">
    <text evidence="2">The sequence shown here is derived from an EMBL/GenBank/DDBJ whole genome shotgun (WGS) entry which is preliminary data.</text>
</comment>
<accession>A0A0C2KIP3</accession>
<accession>A0A0C2P710</accession>
<dbReference type="SUPFAM" id="SSF54593">
    <property type="entry name" value="Glyoxalase/Bleomycin resistance protein/Dihydroxybiphenyl dioxygenase"/>
    <property type="match status" value="1"/>
</dbReference>
<dbReference type="Gene3D" id="3.10.180.10">
    <property type="entry name" value="2,3-Dihydroxybiphenyl 1,2-Dioxygenase, domain 1"/>
    <property type="match status" value="1"/>
</dbReference>
<dbReference type="CDD" id="cd06588">
    <property type="entry name" value="PhnB_like"/>
    <property type="match status" value="1"/>
</dbReference>
<proteinExistence type="predicted"/>
<dbReference type="InterPro" id="IPR028973">
    <property type="entry name" value="PhnB-like"/>
</dbReference>
<dbReference type="GO" id="GO:0008168">
    <property type="term" value="F:methyltransferase activity"/>
    <property type="evidence" value="ECO:0007669"/>
    <property type="project" value="UniProtKB-KW"/>
</dbReference>
<reference evidence="2 3" key="1">
    <citation type="submission" date="2014-11" db="EMBL/GenBank/DDBJ databases">
        <title>Draft Genome Sequence of Vibrio piscirenalis strains CECT 8603T and CECT 8604, two marine Gammaproteobacterium isolated from cultured gilthead sea bream (Sparus aurata).</title>
        <authorList>
            <person name="Arahal D.R."/>
            <person name="Rodrigo-Torres L."/>
            <person name="Lucena T."/>
            <person name="Pujalte M.J."/>
        </authorList>
    </citation>
    <scope>NUCLEOTIDE SEQUENCE [LARGE SCALE GENOMIC DNA]</scope>
    <source>
        <strain evidence="2 3">DCR 1-4-2</strain>
    </source>
</reference>
<dbReference type="STRING" id="1461322.OJ16_00010"/>